<dbReference type="InterPro" id="IPR035901">
    <property type="entry name" value="GIY-YIG_endonuc_sf"/>
</dbReference>
<dbReference type="SUPFAM" id="SSF82771">
    <property type="entry name" value="GIY-YIG endonuclease"/>
    <property type="match status" value="1"/>
</dbReference>
<keyword evidence="1" id="KW-0175">Coiled coil</keyword>
<evidence type="ECO:0000313" key="3">
    <source>
        <dbReference type="EMBL" id="KAF0775843.1"/>
    </source>
</evidence>
<dbReference type="AlphaFoldDB" id="A0A6A5B1D2"/>
<name>A0A6A5B1D2_APHAT</name>
<evidence type="ECO:0000313" key="4">
    <source>
        <dbReference type="Proteomes" id="UP000469452"/>
    </source>
</evidence>
<proteinExistence type="predicted"/>
<dbReference type="PROSITE" id="PS50164">
    <property type="entry name" value="GIY_YIG"/>
    <property type="match status" value="1"/>
</dbReference>
<dbReference type="EMBL" id="VJMI01000920">
    <property type="protein sequence ID" value="KAF0775843.1"/>
    <property type="molecule type" value="Genomic_DNA"/>
</dbReference>
<dbReference type="Gene3D" id="3.40.1440.10">
    <property type="entry name" value="GIY-YIG endonuclease"/>
    <property type="match status" value="1"/>
</dbReference>
<evidence type="ECO:0000256" key="1">
    <source>
        <dbReference type="SAM" id="Coils"/>
    </source>
</evidence>
<dbReference type="Proteomes" id="UP000469452">
    <property type="component" value="Unassembled WGS sequence"/>
</dbReference>
<comment type="caution">
    <text evidence="3">The sequence shown here is derived from an EMBL/GenBank/DDBJ whole genome shotgun (WGS) entry which is preliminary data.</text>
</comment>
<accession>A0A6A5B1D2</accession>
<feature type="coiled-coil region" evidence="1">
    <location>
        <begin position="116"/>
        <end position="146"/>
    </location>
</feature>
<organism evidence="3 4">
    <name type="scientific">Aphanomyces astaci</name>
    <name type="common">Crayfish plague agent</name>
    <dbReference type="NCBI Taxonomy" id="112090"/>
    <lineage>
        <taxon>Eukaryota</taxon>
        <taxon>Sar</taxon>
        <taxon>Stramenopiles</taxon>
        <taxon>Oomycota</taxon>
        <taxon>Saprolegniomycetes</taxon>
        <taxon>Saprolegniales</taxon>
        <taxon>Verrucalvaceae</taxon>
        <taxon>Aphanomyces</taxon>
    </lineage>
</organism>
<evidence type="ECO:0000259" key="2">
    <source>
        <dbReference type="PROSITE" id="PS50164"/>
    </source>
</evidence>
<sequence length="184" mass="22056">MQRTINVEISNYTIYMIINKDKTIRYIGMTSKPLEERFKKHRYACAAGKGGVLYPYFRAHGVENFEIIMIEQLTGVTKREAEARETFFMTQVVCINERRSYVDEEEQREQIVKKQSERYHANRDRLLEQKREYREANRERLNEQQRVRGAEHIQCICGSTFRCDSKSAHLRTQIHQQRMQEQQS</sequence>
<reference evidence="3 4" key="1">
    <citation type="submission" date="2019-06" db="EMBL/GenBank/DDBJ databases">
        <title>Genomics analysis of Aphanomyces spp. identifies a new class of oomycete effector associated with host adaptation.</title>
        <authorList>
            <person name="Gaulin E."/>
        </authorList>
    </citation>
    <scope>NUCLEOTIDE SEQUENCE [LARGE SCALE GENOMIC DNA]</scope>
    <source>
        <strain evidence="3 4">E</strain>
    </source>
</reference>
<protein>
    <recommendedName>
        <fullName evidence="2">GIY-YIG domain-containing protein</fullName>
    </recommendedName>
</protein>
<gene>
    <name evidence="3" type="ORF">AaE_000457</name>
</gene>
<dbReference type="Pfam" id="PF01541">
    <property type="entry name" value="GIY-YIG"/>
    <property type="match status" value="1"/>
</dbReference>
<dbReference type="SMART" id="SM00465">
    <property type="entry name" value="GIYc"/>
    <property type="match status" value="1"/>
</dbReference>
<feature type="domain" description="GIY-YIG" evidence="2">
    <location>
        <begin position="10"/>
        <end position="103"/>
    </location>
</feature>
<dbReference type="InterPro" id="IPR000305">
    <property type="entry name" value="GIY-YIG_endonuc"/>
</dbReference>